<name>A0A7U6JI28_9GAMM</name>
<dbReference type="EMBL" id="AP012273">
    <property type="protein sequence ID" value="BAO45099.1"/>
    <property type="molecule type" value="Genomic_DNA"/>
</dbReference>
<dbReference type="KEGG" id="tbn:TBH_C2188"/>
<gene>
    <name evidence="2" type="ORF">TBH_C2188</name>
</gene>
<accession>A0A7U6JI28</accession>
<feature type="coiled-coil region" evidence="1">
    <location>
        <begin position="293"/>
        <end position="320"/>
    </location>
</feature>
<reference evidence="2 3" key="1">
    <citation type="journal article" date="2014" name="PLoS ONE">
        <title>Physiological and genomic features of a novel sulfur-oxidizing gammaproteobacterium belonging to a previously uncultivated symbiotic lineage isolated from a hydrothermal vent.</title>
        <authorList>
            <person name="Nunoura T."/>
            <person name="Takaki Y."/>
            <person name="Kazama H."/>
            <person name="Kakuta J."/>
            <person name="Shimamura S."/>
            <person name="Makita H."/>
            <person name="Hirai M."/>
            <person name="Miyazaki M."/>
            <person name="Takai K."/>
        </authorList>
    </citation>
    <scope>NUCLEOTIDE SEQUENCE [LARGE SCALE GENOMIC DNA]</scope>
    <source>
        <strain evidence="2 3">Hiromi1</strain>
    </source>
</reference>
<dbReference type="Proteomes" id="UP000031631">
    <property type="component" value="Chromosome"/>
</dbReference>
<evidence type="ECO:0000313" key="3">
    <source>
        <dbReference type="Proteomes" id="UP000031631"/>
    </source>
</evidence>
<protein>
    <submittedName>
        <fullName evidence="2">Uncharacterized protein</fullName>
    </submittedName>
</protein>
<evidence type="ECO:0000313" key="2">
    <source>
        <dbReference type="EMBL" id="BAO45099.1"/>
    </source>
</evidence>
<keyword evidence="3" id="KW-1185">Reference proteome</keyword>
<dbReference type="AlphaFoldDB" id="A0A7U6JI28"/>
<proteinExistence type="predicted"/>
<keyword evidence="1" id="KW-0175">Coiled coil</keyword>
<organism evidence="2 3">
    <name type="scientific">Thiolapillus brandeum</name>
    <dbReference type="NCBI Taxonomy" id="1076588"/>
    <lineage>
        <taxon>Bacteria</taxon>
        <taxon>Pseudomonadati</taxon>
        <taxon>Pseudomonadota</taxon>
        <taxon>Gammaproteobacteria</taxon>
        <taxon>Chromatiales</taxon>
        <taxon>Sedimenticolaceae</taxon>
        <taxon>Thiolapillus</taxon>
    </lineage>
</organism>
<sequence>MRALSSDQNHRTRENSGIACLLPDRMGTVPHPRTKIIPGSMWKTRPCSDRVELSISCDGNCQSRNGSAHSTCLHLDGDFPPRARISGLGGDFPSRTRDRRDYLEIFHPITMLYTGKEYMSKQYIYLDWNVIQYMKNETIIEEKSINGKEFKRLIKKLSKKYIFPYSEAHLRDLATRISQTSKQYIEEDLIFLKDISGDYVLGLDENENCIPIKGRKNIKRFFDEIVECINQENMQEPIIIFEENNSYNVDLNRIDDGNLFKELLVKNNGVLNNDVFKNFLMVMWKNIDNPSFYKKIRAHLSNLKKQFDNTENTIIDQQSNYFKEVLPFLEFLVEEDVAKIKNNFREIMNSFLQIDKRRKIENLTLGEKIELAYLLLDFNPNFREKINKKNRPTNMFRDIKNLFFASQARYYITEDYKTYTKSKIISEVLRLNVKIVKMSEFANKFC</sequence>
<evidence type="ECO:0000256" key="1">
    <source>
        <dbReference type="SAM" id="Coils"/>
    </source>
</evidence>